<evidence type="ECO:0000313" key="4">
    <source>
        <dbReference type="Proteomes" id="UP000601768"/>
    </source>
</evidence>
<reference evidence="3" key="1">
    <citation type="journal article" date="2018" name="Int. J. Syst. Evol. Microbiol.">
        <title>Neptunicella marina gen. nov., sp. nov., isolated from surface seawater.</title>
        <authorList>
            <person name="Liu X."/>
            <person name="Lai Q."/>
            <person name="Du Y."/>
            <person name="Zhang X."/>
            <person name="Liu Z."/>
            <person name="Sun F."/>
            <person name="Shao Z."/>
        </authorList>
    </citation>
    <scope>NUCLEOTIDE SEQUENCE</scope>
    <source>
        <strain evidence="3">S27-2</strain>
    </source>
</reference>
<feature type="signal peptide" evidence="1">
    <location>
        <begin position="1"/>
        <end position="18"/>
    </location>
</feature>
<accession>A0A8J6IVT1</accession>
<evidence type="ECO:0000313" key="3">
    <source>
        <dbReference type="EMBL" id="MBC3766481.1"/>
    </source>
</evidence>
<keyword evidence="4" id="KW-1185">Reference proteome</keyword>
<feature type="domain" description="DUF2914" evidence="2">
    <location>
        <begin position="65"/>
        <end position="124"/>
    </location>
</feature>
<evidence type="ECO:0000259" key="2">
    <source>
        <dbReference type="Pfam" id="PF11141"/>
    </source>
</evidence>
<dbReference type="InterPro" id="IPR022606">
    <property type="entry name" value="DUF2914"/>
</dbReference>
<keyword evidence="1" id="KW-0732">Signal</keyword>
<comment type="caution">
    <text evidence="3">The sequence shown here is derived from an EMBL/GenBank/DDBJ whole genome shotgun (WGS) entry which is preliminary data.</text>
</comment>
<evidence type="ECO:0000256" key="1">
    <source>
        <dbReference type="SAM" id="SignalP"/>
    </source>
</evidence>
<dbReference type="AlphaFoldDB" id="A0A8J6IVT1"/>
<dbReference type="Pfam" id="PF11141">
    <property type="entry name" value="DUF2914"/>
    <property type="match status" value="1"/>
</dbReference>
<sequence>MKNILMILLMLFSLQASAQSQIPRTQLTSAIVNREPVDDLANQVEVGQDIVTVYFYNQTRNLKGQQLLHRWFYQGELKAEVSLNIGSDYWRTYSSKRIRPDWSGQWQVQVVLNNGVVASHNFSVVNSDT</sequence>
<name>A0A8J6IVT1_9ALTE</name>
<reference evidence="3" key="2">
    <citation type="submission" date="2020-08" db="EMBL/GenBank/DDBJ databases">
        <authorList>
            <person name="Lai Q."/>
        </authorList>
    </citation>
    <scope>NUCLEOTIDE SEQUENCE</scope>
    <source>
        <strain evidence="3">S27-2</strain>
    </source>
</reference>
<dbReference type="EMBL" id="JACNEP010000008">
    <property type="protein sequence ID" value="MBC3766481.1"/>
    <property type="molecule type" value="Genomic_DNA"/>
</dbReference>
<gene>
    <name evidence="3" type="ORF">H8B19_11385</name>
</gene>
<proteinExistence type="predicted"/>
<organism evidence="3 4">
    <name type="scientific">Neptunicella marina</name>
    <dbReference type="NCBI Taxonomy" id="2125989"/>
    <lineage>
        <taxon>Bacteria</taxon>
        <taxon>Pseudomonadati</taxon>
        <taxon>Pseudomonadota</taxon>
        <taxon>Gammaproteobacteria</taxon>
        <taxon>Alteromonadales</taxon>
        <taxon>Alteromonadaceae</taxon>
        <taxon>Neptunicella</taxon>
    </lineage>
</organism>
<protein>
    <submittedName>
        <fullName evidence="3">DUF2914 domain-containing protein</fullName>
    </submittedName>
</protein>
<dbReference type="Proteomes" id="UP000601768">
    <property type="component" value="Unassembled WGS sequence"/>
</dbReference>
<dbReference type="RefSeq" id="WP_186507012.1">
    <property type="nucleotide sequence ID" value="NZ_JACNEP010000008.1"/>
</dbReference>
<feature type="chain" id="PRO_5035232503" evidence="1">
    <location>
        <begin position="19"/>
        <end position="129"/>
    </location>
</feature>